<feature type="region of interest" description="Disordered" evidence="1">
    <location>
        <begin position="1"/>
        <end position="31"/>
    </location>
</feature>
<keyword evidence="3" id="KW-1185">Reference proteome</keyword>
<dbReference type="Proteomes" id="UP001341281">
    <property type="component" value="Chromosome 01"/>
</dbReference>
<sequence>MELPERRRKAARLRPSSPGRLASRAPVWPSPRPAAPPFISRGGAALLGCLRCLLRSGRDALSPAASSPAAVCLIRGVDEFQPRVFLRESEKEAEDDDTTR</sequence>
<evidence type="ECO:0000313" key="2">
    <source>
        <dbReference type="EMBL" id="WVZ49691.1"/>
    </source>
</evidence>
<dbReference type="AlphaFoldDB" id="A0AAQ3PHP6"/>
<protein>
    <submittedName>
        <fullName evidence="2">Uncharacterized protein</fullName>
    </submittedName>
</protein>
<dbReference type="EMBL" id="CP144745">
    <property type="protein sequence ID" value="WVZ49691.1"/>
    <property type="molecule type" value="Genomic_DNA"/>
</dbReference>
<gene>
    <name evidence="2" type="ORF">U9M48_001025</name>
</gene>
<feature type="compositionally biased region" description="Basic residues" evidence="1">
    <location>
        <begin position="1"/>
        <end position="12"/>
    </location>
</feature>
<evidence type="ECO:0000256" key="1">
    <source>
        <dbReference type="SAM" id="MobiDB-lite"/>
    </source>
</evidence>
<accession>A0AAQ3PHP6</accession>
<proteinExistence type="predicted"/>
<reference evidence="2 3" key="1">
    <citation type="submission" date="2024-02" db="EMBL/GenBank/DDBJ databases">
        <title>High-quality chromosome-scale genome assembly of Pensacola bahiagrass (Paspalum notatum Flugge var. saurae).</title>
        <authorList>
            <person name="Vega J.M."/>
            <person name="Podio M."/>
            <person name="Orjuela J."/>
            <person name="Siena L.A."/>
            <person name="Pessino S.C."/>
            <person name="Combes M.C."/>
            <person name="Mariac C."/>
            <person name="Albertini E."/>
            <person name="Pupilli F."/>
            <person name="Ortiz J.P.A."/>
            <person name="Leblanc O."/>
        </authorList>
    </citation>
    <scope>NUCLEOTIDE SEQUENCE [LARGE SCALE GENOMIC DNA]</scope>
    <source>
        <strain evidence="2">R1</strain>
        <tissue evidence="2">Leaf</tissue>
    </source>
</reference>
<organism evidence="2 3">
    <name type="scientific">Paspalum notatum var. saurae</name>
    <dbReference type="NCBI Taxonomy" id="547442"/>
    <lineage>
        <taxon>Eukaryota</taxon>
        <taxon>Viridiplantae</taxon>
        <taxon>Streptophyta</taxon>
        <taxon>Embryophyta</taxon>
        <taxon>Tracheophyta</taxon>
        <taxon>Spermatophyta</taxon>
        <taxon>Magnoliopsida</taxon>
        <taxon>Liliopsida</taxon>
        <taxon>Poales</taxon>
        <taxon>Poaceae</taxon>
        <taxon>PACMAD clade</taxon>
        <taxon>Panicoideae</taxon>
        <taxon>Andropogonodae</taxon>
        <taxon>Paspaleae</taxon>
        <taxon>Paspalinae</taxon>
        <taxon>Paspalum</taxon>
    </lineage>
</organism>
<name>A0AAQ3PHP6_PASNO</name>
<evidence type="ECO:0000313" key="3">
    <source>
        <dbReference type="Proteomes" id="UP001341281"/>
    </source>
</evidence>